<sequence length="324" mass="35842">MTPENHQRSIPKSTDVLGETLYSLRLNGIVYAKSELTAPWGIDMPPMAGKMMFHIVTQGRCYLRLTDHPLIELLPGDLALLPKGEGHCFYSEPSTACESFFDLPVKKLSERFELIHYGGGGKTTLLTCGVLSFDHVAGQKLISQLPSVIHMGNENGQLPKSLQPLLQLMAEEIVSLKTGGETVTANLADIIVIKAIRHWIEQSPSASHGWLAGLKDPKIGKALAVMHTQPEFTWTIDRLANKAGMSRSGFSARFTNVMGVSAKQYLTDWRMNLARMRILQSPISLIDLAEELGYSSEAAFSRAYKRVFGVPPLRQSHRAVRSED</sequence>
<organism evidence="6 7">
    <name type="scientific">Echinimonas agarilytica</name>
    <dbReference type="NCBI Taxonomy" id="1215918"/>
    <lineage>
        <taxon>Bacteria</taxon>
        <taxon>Pseudomonadati</taxon>
        <taxon>Pseudomonadota</taxon>
        <taxon>Gammaproteobacteria</taxon>
        <taxon>Alteromonadales</taxon>
        <taxon>Echinimonadaceae</taxon>
        <taxon>Echinimonas</taxon>
    </lineage>
</organism>
<dbReference type="SUPFAM" id="SSF51215">
    <property type="entry name" value="Regulatory protein AraC"/>
    <property type="match status" value="1"/>
</dbReference>
<evidence type="ECO:0000313" key="7">
    <source>
        <dbReference type="Proteomes" id="UP001165393"/>
    </source>
</evidence>
<proteinExistence type="predicted"/>
<dbReference type="InterPro" id="IPR009057">
    <property type="entry name" value="Homeodomain-like_sf"/>
</dbReference>
<keyword evidence="7" id="KW-1185">Reference proteome</keyword>
<dbReference type="RefSeq" id="WP_251262208.1">
    <property type="nucleotide sequence ID" value="NZ_JAMQGP010000007.1"/>
</dbReference>
<evidence type="ECO:0000313" key="6">
    <source>
        <dbReference type="EMBL" id="MCM2680724.1"/>
    </source>
</evidence>
<feature type="domain" description="HTH araC/xylS-type" evidence="5">
    <location>
        <begin position="220"/>
        <end position="318"/>
    </location>
</feature>
<gene>
    <name evidence="6" type="ORF">NAF29_13740</name>
</gene>
<reference evidence="6 7" key="1">
    <citation type="journal article" date="2013" name="Antonie Van Leeuwenhoek">
        <title>Echinimonas agarilytica gen. nov., sp. nov., a new gammaproteobacterium isolated from the sea urchin Strongylocentrotus intermedius.</title>
        <authorList>
            <person name="Nedashkovskaya O.I."/>
            <person name="Stenkova A.M."/>
            <person name="Zhukova N.V."/>
            <person name="Van Trappen S."/>
            <person name="Lee J.S."/>
            <person name="Kim S.B."/>
        </authorList>
    </citation>
    <scope>NUCLEOTIDE SEQUENCE [LARGE SCALE GENOMIC DNA]</scope>
    <source>
        <strain evidence="6 7">KMM 6351</strain>
    </source>
</reference>
<evidence type="ECO:0000256" key="4">
    <source>
        <dbReference type="ARBA" id="ARBA00023163"/>
    </source>
</evidence>
<evidence type="ECO:0000259" key="5">
    <source>
        <dbReference type="PROSITE" id="PS01124"/>
    </source>
</evidence>
<protein>
    <submittedName>
        <fullName evidence="6">AraC family transcriptional regulator</fullName>
    </submittedName>
</protein>
<dbReference type="Pfam" id="PF12852">
    <property type="entry name" value="Cupin_6"/>
    <property type="match status" value="1"/>
</dbReference>
<dbReference type="PANTHER" id="PTHR46796">
    <property type="entry name" value="HTH-TYPE TRANSCRIPTIONAL ACTIVATOR RHAS-RELATED"/>
    <property type="match status" value="1"/>
</dbReference>
<dbReference type="PROSITE" id="PS00041">
    <property type="entry name" value="HTH_ARAC_FAMILY_1"/>
    <property type="match status" value="1"/>
</dbReference>
<dbReference type="InterPro" id="IPR037923">
    <property type="entry name" value="HTH-like"/>
</dbReference>
<dbReference type="SUPFAM" id="SSF46689">
    <property type="entry name" value="Homeodomain-like"/>
    <property type="match status" value="2"/>
</dbReference>
<dbReference type="PANTHER" id="PTHR46796:SF7">
    <property type="entry name" value="ARAC FAMILY TRANSCRIPTIONAL REGULATOR"/>
    <property type="match status" value="1"/>
</dbReference>
<dbReference type="AlphaFoldDB" id="A0AA42B8B4"/>
<comment type="caution">
    <text evidence="6">The sequence shown here is derived from an EMBL/GenBank/DDBJ whole genome shotgun (WGS) entry which is preliminary data.</text>
</comment>
<evidence type="ECO:0000256" key="2">
    <source>
        <dbReference type="ARBA" id="ARBA00023125"/>
    </source>
</evidence>
<keyword evidence="1" id="KW-0805">Transcription regulation</keyword>
<dbReference type="SMART" id="SM00342">
    <property type="entry name" value="HTH_ARAC"/>
    <property type="match status" value="1"/>
</dbReference>
<dbReference type="Proteomes" id="UP001165393">
    <property type="component" value="Unassembled WGS sequence"/>
</dbReference>
<dbReference type="PROSITE" id="PS01124">
    <property type="entry name" value="HTH_ARAC_FAMILY_2"/>
    <property type="match status" value="1"/>
</dbReference>
<dbReference type="InterPro" id="IPR018062">
    <property type="entry name" value="HTH_AraC-typ_CS"/>
</dbReference>
<dbReference type="GO" id="GO:0003700">
    <property type="term" value="F:DNA-binding transcription factor activity"/>
    <property type="evidence" value="ECO:0007669"/>
    <property type="project" value="InterPro"/>
</dbReference>
<accession>A0AA42B8B4</accession>
<dbReference type="InterPro" id="IPR018060">
    <property type="entry name" value="HTH_AraC"/>
</dbReference>
<keyword evidence="3" id="KW-0010">Activator</keyword>
<dbReference type="EMBL" id="JAMQGP010000007">
    <property type="protein sequence ID" value="MCM2680724.1"/>
    <property type="molecule type" value="Genomic_DNA"/>
</dbReference>
<evidence type="ECO:0000256" key="3">
    <source>
        <dbReference type="ARBA" id="ARBA00023159"/>
    </source>
</evidence>
<keyword evidence="2" id="KW-0238">DNA-binding</keyword>
<dbReference type="Gene3D" id="1.10.10.60">
    <property type="entry name" value="Homeodomain-like"/>
    <property type="match status" value="2"/>
</dbReference>
<keyword evidence="4" id="KW-0804">Transcription</keyword>
<name>A0AA42B8B4_9GAMM</name>
<dbReference type="InterPro" id="IPR050204">
    <property type="entry name" value="AraC_XylS_family_regulators"/>
</dbReference>
<dbReference type="InterPro" id="IPR032783">
    <property type="entry name" value="AraC_lig"/>
</dbReference>
<dbReference type="Pfam" id="PF12833">
    <property type="entry name" value="HTH_18"/>
    <property type="match status" value="1"/>
</dbReference>
<evidence type="ECO:0000256" key="1">
    <source>
        <dbReference type="ARBA" id="ARBA00023015"/>
    </source>
</evidence>
<dbReference type="GO" id="GO:0043565">
    <property type="term" value="F:sequence-specific DNA binding"/>
    <property type="evidence" value="ECO:0007669"/>
    <property type="project" value="InterPro"/>
</dbReference>